<keyword evidence="4" id="KW-0862">Zinc</keyword>
<dbReference type="GO" id="GO:0045944">
    <property type="term" value="P:positive regulation of transcription by RNA polymerase II"/>
    <property type="evidence" value="ECO:0007669"/>
    <property type="project" value="UniProtKB-ARBA"/>
</dbReference>
<sequence>MPSDNGDHAYLPKSDFELLVNSTHNYFGRVPQAEQSSEDIDHAYALWLPGDSGINNEMLSEATTSRQDWIEENEGKQRVCKWRECTVRTMTVDEAEMHLDSHLQPKTRSCEWIGCPKMGRAYAARYLLRTHMRSHIDSLPFSCDECGKQFRTREREKLHRRALHSNEDRRYKCESCESRFYSTAERRAHFLRAHLKQRFLCDLCGRPMATKAVLLKHKKIRHSEMQIL</sequence>
<dbReference type="InterPro" id="IPR036236">
    <property type="entry name" value="Znf_C2H2_sf"/>
</dbReference>
<name>A0AAF3E8U9_9BILA</name>
<dbReference type="AlphaFoldDB" id="A0AAF3E8U9"/>
<feature type="domain" description="C2H2-type" evidence="6">
    <location>
        <begin position="171"/>
        <end position="199"/>
    </location>
</feature>
<dbReference type="Gene3D" id="3.30.160.60">
    <property type="entry name" value="Classic Zinc Finger"/>
    <property type="match status" value="3"/>
</dbReference>
<keyword evidence="3 5" id="KW-0863">Zinc-finger</keyword>
<dbReference type="PROSITE" id="PS00028">
    <property type="entry name" value="ZINC_FINGER_C2H2_1"/>
    <property type="match status" value="3"/>
</dbReference>
<evidence type="ECO:0000256" key="3">
    <source>
        <dbReference type="ARBA" id="ARBA00022771"/>
    </source>
</evidence>
<dbReference type="InterPro" id="IPR050329">
    <property type="entry name" value="GLI_C2H2-zinc-finger"/>
</dbReference>
<dbReference type="SMART" id="SM00355">
    <property type="entry name" value="ZnF_C2H2"/>
    <property type="match status" value="5"/>
</dbReference>
<evidence type="ECO:0000256" key="5">
    <source>
        <dbReference type="PROSITE-ProRule" id="PRU00042"/>
    </source>
</evidence>
<evidence type="ECO:0000313" key="7">
    <source>
        <dbReference type="Proteomes" id="UP000887575"/>
    </source>
</evidence>
<keyword evidence="1" id="KW-0479">Metal-binding</keyword>
<protein>
    <submittedName>
        <fullName evidence="8">C2H2-type domain-containing protein</fullName>
    </submittedName>
</protein>
<dbReference type="PANTHER" id="PTHR19818:SF131">
    <property type="entry name" value="METAL REGULATORY TRANSCRIPTION FACTOR 1"/>
    <property type="match status" value="1"/>
</dbReference>
<dbReference type="PANTHER" id="PTHR19818">
    <property type="entry name" value="ZINC FINGER PROTEIN ZIC AND GLI"/>
    <property type="match status" value="1"/>
</dbReference>
<keyword evidence="2" id="KW-0677">Repeat</keyword>
<evidence type="ECO:0000256" key="1">
    <source>
        <dbReference type="ARBA" id="ARBA00022723"/>
    </source>
</evidence>
<organism evidence="7 8">
    <name type="scientific">Mesorhabditis belari</name>
    <dbReference type="NCBI Taxonomy" id="2138241"/>
    <lineage>
        <taxon>Eukaryota</taxon>
        <taxon>Metazoa</taxon>
        <taxon>Ecdysozoa</taxon>
        <taxon>Nematoda</taxon>
        <taxon>Chromadorea</taxon>
        <taxon>Rhabditida</taxon>
        <taxon>Rhabditina</taxon>
        <taxon>Rhabditomorpha</taxon>
        <taxon>Rhabditoidea</taxon>
        <taxon>Rhabditidae</taxon>
        <taxon>Mesorhabditinae</taxon>
        <taxon>Mesorhabditis</taxon>
    </lineage>
</organism>
<dbReference type="GO" id="GO:0000981">
    <property type="term" value="F:DNA-binding transcription factor activity, RNA polymerase II-specific"/>
    <property type="evidence" value="ECO:0007669"/>
    <property type="project" value="TreeGrafter"/>
</dbReference>
<evidence type="ECO:0000256" key="4">
    <source>
        <dbReference type="ARBA" id="ARBA00022833"/>
    </source>
</evidence>
<dbReference type="GO" id="GO:0005634">
    <property type="term" value="C:nucleus"/>
    <property type="evidence" value="ECO:0007669"/>
    <property type="project" value="UniProtKB-ARBA"/>
</dbReference>
<feature type="domain" description="C2H2-type" evidence="6">
    <location>
        <begin position="199"/>
        <end position="227"/>
    </location>
</feature>
<dbReference type="Proteomes" id="UP000887575">
    <property type="component" value="Unassembled WGS sequence"/>
</dbReference>
<reference evidence="8" key="1">
    <citation type="submission" date="2024-02" db="UniProtKB">
        <authorList>
            <consortium name="WormBaseParasite"/>
        </authorList>
    </citation>
    <scope>IDENTIFICATION</scope>
</reference>
<dbReference type="SUPFAM" id="SSF57667">
    <property type="entry name" value="beta-beta-alpha zinc fingers"/>
    <property type="match status" value="2"/>
</dbReference>
<proteinExistence type="predicted"/>
<evidence type="ECO:0000259" key="6">
    <source>
        <dbReference type="PROSITE" id="PS50157"/>
    </source>
</evidence>
<evidence type="ECO:0000256" key="2">
    <source>
        <dbReference type="ARBA" id="ARBA00022737"/>
    </source>
</evidence>
<accession>A0AAF3E8U9</accession>
<feature type="domain" description="C2H2-type" evidence="6">
    <location>
        <begin position="141"/>
        <end position="169"/>
    </location>
</feature>
<dbReference type="WBParaSite" id="MBELARI_LOCUS10341">
    <property type="protein sequence ID" value="MBELARI_LOCUS10341"/>
    <property type="gene ID" value="MBELARI_LOCUS10341"/>
</dbReference>
<keyword evidence="7" id="KW-1185">Reference proteome</keyword>
<dbReference type="GO" id="GO:0008270">
    <property type="term" value="F:zinc ion binding"/>
    <property type="evidence" value="ECO:0007669"/>
    <property type="project" value="UniProtKB-KW"/>
</dbReference>
<dbReference type="GO" id="GO:0000978">
    <property type="term" value="F:RNA polymerase II cis-regulatory region sequence-specific DNA binding"/>
    <property type="evidence" value="ECO:0007669"/>
    <property type="project" value="TreeGrafter"/>
</dbReference>
<dbReference type="PROSITE" id="PS50157">
    <property type="entry name" value="ZINC_FINGER_C2H2_2"/>
    <property type="match status" value="3"/>
</dbReference>
<dbReference type="InterPro" id="IPR013087">
    <property type="entry name" value="Znf_C2H2_type"/>
</dbReference>
<evidence type="ECO:0000313" key="8">
    <source>
        <dbReference type="WBParaSite" id="MBELARI_LOCUS10341"/>
    </source>
</evidence>